<comment type="similarity">
    <text evidence="7">Belongs to the PINc/VapC protein family.</text>
</comment>
<dbReference type="InterPro" id="IPR029060">
    <property type="entry name" value="PIN-like_dom_sf"/>
</dbReference>
<comment type="caution">
    <text evidence="9">The sequence shown here is derived from an EMBL/GenBank/DDBJ whole genome shotgun (WGS) entry which is preliminary data.</text>
</comment>
<dbReference type="PANTHER" id="PTHR33653">
    <property type="entry name" value="RIBONUCLEASE VAPC2"/>
    <property type="match status" value="1"/>
</dbReference>
<dbReference type="RefSeq" id="WP_188767736.1">
    <property type="nucleotide sequence ID" value="NZ_BMKK01000007.1"/>
</dbReference>
<proteinExistence type="inferred from homology"/>
<sequence>MENELICLDSSVLIEYFRKTDKSNSFLFQLSQNHQYFTVSVVVYFEVLKGSSPEQDTFWHTFFENIDVLPLNQEIISTAIYLHKDLKKKRKTSDAMDLLIAATAKFHNLKLATLNKKHFIHFDGLEII</sequence>
<comment type="cofactor">
    <cofactor evidence="1">
        <name>Mg(2+)</name>
        <dbReference type="ChEBI" id="CHEBI:18420"/>
    </cofactor>
</comment>
<dbReference type="GO" id="GO:0046872">
    <property type="term" value="F:metal ion binding"/>
    <property type="evidence" value="ECO:0007669"/>
    <property type="project" value="UniProtKB-KW"/>
</dbReference>
<dbReference type="SUPFAM" id="SSF88723">
    <property type="entry name" value="PIN domain-like"/>
    <property type="match status" value="1"/>
</dbReference>
<reference evidence="9" key="2">
    <citation type="submission" date="2020-09" db="EMBL/GenBank/DDBJ databases">
        <authorList>
            <person name="Sun Q."/>
            <person name="Zhou Y."/>
        </authorList>
    </citation>
    <scope>NUCLEOTIDE SEQUENCE</scope>
    <source>
        <strain evidence="9">CGMCC 1.15958</strain>
    </source>
</reference>
<keyword evidence="6" id="KW-0460">Magnesium</keyword>
<keyword evidence="2" id="KW-1277">Toxin-antitoxin system</keyword>
<evidence type="ECO:0000256" key="1">
    <source>
        <dbReference type="ARBA" id="ARBA00001946"/>
    </source>
</evidence>
<reference evidence="9" key="1">
    <citation type="journal article" date="2014" name="Int. J. Syst. Evol. Microbiol.">
        <title>Complete genome sequence of Corynebacterium casei LMG S-19264T (=DSM 44701T), isolated from a smear-ripened cheese.</title>
        <authorList>
            <consortium name="US DOE Joint Genome Institute (JGI-PGF)"/>
            <person name="Walter F."/>
            <person name="Albersmeier A."/>
            <person name="Kalinowski J."/>
            <person name="Ruckert C."/>
        </authorList>
    </citation>
    <scope>NUCLEOTIDE SEQUENCE</scope>
    <source>
        <strain evidence="9">CGMCC 1.15958</strain>
    </source>
</reference>
<dbReference type="Pfam" id="PF01850">
    <property type="entry name" value="PIN"/>
    <property type="match status" value="1"/>
</dbReference>
<protein>
    <submittedName>
        <fullName evidence="9">Ribonuclease VapC</fullName>
    </submittedName>
</protein>
<keyword evidence="3" id="KW-0540">Nuclease</keyword>
<dbReference type="Gene3D" id="3.40.50.1010">
    <property type="entry name" value="5'-nuclease"/>
    <property type="match status" value="1"/>
</dbReference>
<dbReference type="GO" id="GO:0016787">
    <property type="term" value="F:hydrolase activity"/>
    <property type="evidence" value="ECO:0007669"/>
    <property type="project" value="UniProtKB-KW"/>
</dbReference>
<evidence type="ECO:0000256" key="6">
    <source>
        <dbReference type="ARBA" id="ARBA00022842"/>
    </source>
</evidence>
<dbReference type="Proteomes" id="UP000609064">
    <property type="component" value="Unassembled WGS sequence"/>
</dbReference>
<dbReference type="EMBL" id="BMKK01000007">
    <property type="protein sequence ID" value="GGD67580.1"/>
    <property type="molecule type" value="Genomic_DNA"/>
</dbReference>
<keyword evidence="4" id="KW-0479">Metal-binding</keyword>
<dbReference type="InterPro" id="IPR002716">
    <property type="entry name" value="PIN_dom"/>
</dbReference>
<gene>
    <name evidence="9" type="ORF">GCM10011514_34580</name>
</gene>
<evidence type="ECO:0000313" key="10">
    <source>
        <dbReference type="Proteomes" id="UP000609064"/>
    </source>
</evidence>
<evidence type="ECO:0000256" key="3">
    <source>
        <dbReference type="ARBA" id="ARBA00022722"/>
    </source>
</evidence>
<keyword evidence="10" id="KW-1185">Reference proteome</keyword>
<name>A0A916YYV8_9BACT</name>
<evidence type="ECO:0000313" key="9">
    <source>
        <dbReference type="EMBL" id="GGD67580.1"/>
    </source>
</evidence>
<evidence type="ECO:0000256" key="5">
    <source>
        <dbReference type="ARBA" id="ARBA00022801"/>
    </source>
</evidence>
<evidence type="ECO:0000256" key="7">
    <source>
        <dbReference type="ARBA" id="ARBA00038093"/>
    </source>
</evidence>
<dbReference type="PANTHER" id="PTHR33653:SF1">
    <property type="entry name" value="RIBONUCLEASE VAPC2"/>
    <property type="match status" value="1"/>
</dbReference>
<evidence type="ECO:0000256" key="2">
    <source>
        <dbReference type="ARBA" id="ARBA00022649"/>
    </source>
</evidence>
<evidence type="ECO:0000259" key="8">
    <source>
        <dbReference type="Pfam" id="PF01850"/>
    </source>
</evidence>
<dbReference type="CDD" id="cd09881">
    <property type="entry name" value="PIN_VapC4-5_FitB-like"/>
    <property type="match status" value="1"/>
</dbReference>
<dbReference type="InterPro" id="IPR050556">
    <property type="entry name" value="Type_II_TA_system_RNase"/>
</dbReference>
<evidence type="ECO:0000256" key="4">
    <source>
        <dbReference type="ARBA" id="ARBA00022723"/>
    </source>
</evidence>
<keyword evidence="5" id="KW-0378">Hydrolase</keyword>
<accession>A0A916YYV8</accession>
<dbReference type="AlphaFoldDB" id="A0A916YYV8"/>
<feature type="domain" description="PIN" evidence="8">
    <location>
        <begin position="6"/>
        <end position="122"/>
    </location>
</feature>
<dbReference type="GO" id="GO:0004518">
    <property type="term" value="F:nuclease activity"/>
    <property type="evidence" value="ECO:0007669"/>
    <property type="project" value="UniProtKB-KW"/>
</dbReference>
<organism evidence="9 10">
    <name type="scientific">Emticicia aquatilis</name>
    <dbReference type="NCBI Taxonomy" id="1537369"/>
    <lineage>
        <taxon>Bacteria</taxon>
        <taxon>Pseudomonadati</taxon>
        <taxon>Bacteroidota</taxon>
        <taxon>Cytophagia</taxon>
        <taxon>Cytophagales</taxon>
        <taxon>Leadbetterellaceae</taxon>
        <taxon>Emticicia</taxon>
    </lineage>
</organism>